<keyword evidence="6" id="KW-0256">Endoplasmic reticulum</keyword>
<name>A0A2A9MQQ0_BESBE</name>
<evidence type="ECO:0000256" key="8">
    <source>
        <dbReference type="ARBA" id="ARBA00023098"/>
    </source>
</evidence>
<feature type="transmembrane region" description="Helical" evidence="14">
    <location>
        <begin position="593"/>
        <end position="617"/>
    </location>
</feature>
<evidence type="ECO:0000256" key="2">
    <source>
        <dbReference type="ARBA" id="ARBA00005189"/>
    </source>
</evidence>
<evidence type="ECO:0000256" key="6">
    <source>
        <dbReference type="ARBA" id="ARBA00022824"/>
    </source>
</evidence>
<dbReference type="GO" id="GO:0006659">
    <property type="term" value="P:phosphatidylserine biosynthetic process"/>
    <property type="evidence" value="ECO:0007669"/>
    <property type="project" value="InterPro"/>
</dbReference>
<keyword evidence="4" id="KW-0808">Transferase</keyword>
<dbReference type="Pfam" id="PF03034">
    <property type="entry name" value="PSS"/>
    <property type="match status" value="1"/>
</dbReference>
<feature type="transmembrane region" description="Helical" evidence="14">
    <location>
        <begin position="518"/>
        <end position="537"/>
    </location>
</feature>
<evidence type="ECO:0000256" key="10">
    <source>
        <dbReference type="ARBA" id="ARBA00023209"/>
    </source>
</evidence>
<evidence type="ECO:0000256" key="9">
    <source>
        <dbReference type="ARBA" id="ARBA00023136"/>
    </source>
</evidence>
<evidence type="ECO:0000256" key="11">
    <source>
        <dbReference type="ARBA" id="ARBA00023264"/>
    </source>
</evidence>
<feature type="transmembrane region" description="Helical" evidence="14">
    <location>
        <begin position="488"/>
        <end position="506"/>
    </location>
</feature>
<evidence type="ECO:0000256" key="5">
    <source>
        <dbReference type="ARBA" id="ARBA00022692"/>
    </source>
</evidence>
<dbReference type="AlphaFoldDB" id="A0A2A9MQQ0"/>
<dbReference type="GO" id="GO:0106245">
    <property type="term" value="F:L-serine-phosphatidylethanolamine phosphatidyltransferase activity"/>
    <property type="evidence" value="ECO:0007669"/>
    <property type="project" value="InterPro"/>
</dbReference>
<comment type="pathway">
    <text evidence="12">Phospholipid metabolism.</text>
</comment>
<comment type="subcellular location">
    <subcellularLocation>
        <location evidence="1">Endoplasmic reticulum membrane</location>
        <topology evidence="1">Multi-pass membrane protein</topology>
    </subcellularLocation>
</comment>
<protein>
    <submittedName>
        <fullName evidence="15">Putative phosphatidylserine synthase</fullName>
    </submittedName>
</protein>
<feature type="transmembrane region" description="Helical" evidence="14">
    <location>
        <begin position="241"/>
        <end position="262"/>
    </location>
</feature>
<feature type="transmembrane region" description="Helical" evidence="14">
    <location>
        <begin position="327"/>
        <end position="347"/>
    </location>
</feature>
<evidence type="ECO:0000256" key="12">
    <source>
        <dbReference type="ARBA" id="ARBA00025707"/>
    </source>
</evidence>
<evidence type="ECO:0000256" key="7">
    <source>
        <dbReference type="ARBA" id="ARBA00022989"/>
    </source>
</evidence>
<keyword evidence="8" id="KW-0443">Lipid metabolism</keyword>
<dbReference type="RefSeq" id="XP_029222401.1">
    <property type="nucleotide sequence ID" value="XM_029359488.1"/>
</dbReference>
<organism evidence="15 16">
    <name type="scientific">Besnoitia besnoiti</name>
    <name type="common">Apicomplexan protozoan</name>
    <dbReference type="NCBI Taxonomy" id="94643"/>
    <lineage>
        <taxon>Eukaryota</taxon>
        <taxon>Sar</taxon>
        <taxon>Alveolata</taxon>
        <taxon>Apicomplexa</taxon>
        <taxon>Conoidasida</taxon>
        <taxon>Coccidia</taxon>
        <taxon>Eucoccidiorida</taxon>
        <taxon>Eimeriorina</taxon>
        <taxon>Sarcocystidae</taxon>
        <taxon>Besnoitia</taxon>
    </lineage>
</organism>
<dbReference type="PANTHER" id="PTHR15362:SF7">
    <property type="entry name" value="PHOSPHATIDYLSERINE SYNTHASE 2"/>
    <property type="match status" value="1"/>
</dbReference>
<keyword evidence="9 14" id="KW-0472">Membrane</keyword>
<keyword evidence="5 14" id="KW-0812">Transmembrane</keyword>
<dbReference type="PANTHER" id="PTHR15362">
    <property type="entry name" value="PHOSPHATIDYLINOSITOL SYNTHASE"/>
    <property type="match status" value="1"/>
</dbReference>
<evidence type="ECO:0000256" key="4">
    <source>
        <dbReference type="ARBA" id="ARBA00022679"/>
    </source>
</evidence>
<comment type="caution">
    <text evidence="15">The sequence shown here is derived from an EMBL/GenBank/DDBJ whole genome shotgun (WGS) entry which is preliminary data.</text>
</comment>
<sequence>MQLRERTNVGGSRIGLSPLSVDTLSPSCDSCHCPNNLSRRLSQDSDAASVYREHAAHYAHKFRASIDYKTREEPRQIVWGCILVLVLLLLGFRDQFFSSPSAVKGISSALPGGGEISFPTATSGAQQIPPSSSAQVSGTPETGAPPSAQAQEGKQESDSETIDYCQRFPEDTKCVPESPSGHVVSPSFFSSLFGGGSSPAAAASPLSTGVRRVVLELLVLVCIYCFLQAKDGLLVRPHPGFWRVVHGVCLVHLIVMVVLLAVDVETGRTALQLLFPEIVGAREKVFAGTLVMDCRINGDTIMRQLRSVWFVSHVVGWLCKMVILRNWGFCLLYSVAFEIGELSFQWLVPELCECWWDSIFIDALLSNVSGMLLGAIIMKLINMHQYDWLGRYPLYQKVLMSLTPFSSEDYDWSFYKTPRHLFLAITLLVFCLFTELNVFFLMAVLDIPAVHYINPLRTLYLSLLGAAAAAEHYEYTMYSRERIGHNEWLLAIILCIELLVCVKYGASRFPRFSPPPDIFMPWIVALSLFGAWSYCYFTTADLRGLNSGSAKKVARIQMVRDANGGAKNEPKGDSTVTKRDEVKRQSLSWQDQAKLLVITLPPQACFLPLLYLMKFYFYDYVRVEPKW</sequence>
<dbReference type="InterPro" id="IPR004277">
    <property type="entry name" value="PSS"/>
</dbReference>
<dbReference type="GO" id="GO:0005789">
    <property type="term" value="C:endoplasmic reticulum membrane"/>
    <property type="evidence" value="ECO:0007669"/>
    <property type="project" value="UniProtKB-SubCell"/>
</dbReference>
<dbReference type="KEGG" id="bbes:BESB_007340"/>
<gene>
    <name evidence="15" type="ORF">BESB_007340</name>
</gene>
<feature type="transmembrane region" description="Helical" evidence="14">
    <location>
        <begin position="359"/>
        <end position="381"/>
    </location>
</feature>
<feature type="transmembrane region" description="Helical" evidence="14">
    <location>
        <begin position="421"/>
        <end position="445"/>
    </location>
</feature>
<accession>A0A2A9MQQ0</accession>
<keyword evidence="3" id="KW-0444">Lipid biosynthesis</keyword>
<dbReference type="OrthoDB" id="10265393at2759"/>
<reference evidence="15 16" key="1">
    <citation type="submission" date="2017-09" db="EMBL/GenBank/DDBJ databases">
        <title>Genome sequencing of Besnoitia besnoiti strain Bb-Ger1.</title>
        <authorList>
            <person name="Schares G."/>
            <person name="Venepally P."/>
            <person name="Lorenzi H.A."/>
        </authorList>
    </citation>
    <scope>NUCLEOTIDE SEQUENCE [LARGE SCALE GENOMIC DNA]</scope>
    <source>
        <strain evidence="15 16">Bb-Ger1</strain>
    </source>
</reference>
<proteinExistence type="predicted"/>
<comment type="pathway">
    <text evidence="2">Lipid metabolism.</text>
</comment>
<dbReference type="GeneID" id="40305796"/>
<evidence type="ECO:0000313" key="15">
    <source>
        <dbReference type="EMBL" id="PFH38392.1"/>
    </source>
</evidence>
<dbReference type="Proteomes" id="UP000224006">
    <property type="component" value="Chromosome I"/>
</dbReference>
<dbReference type="VEuPathDB" id="ToxoDB:BESB_007340"/>
<evidence type="ECO:0000256" key="14">
    <source>
        <dbReference type="SAM" id="Phobius"/>
    </source>
</evidence>
<dbReference type="EMBL" id="NWUJ01000001">
    <property type="protein sequence ID" value="PFH38392.1"/>
    <property type="molecule type" value="Genomic_DNA"/>
</dbReference>
<keyword evidence="7 14" id="KW-1133">Transmembrane helix</keyword>
<feature type="compositionally biased region" description="Polar residues" evidence="13">
    <location>
        <begin position="119"/>
        <end position="140"/>
    </location>
</feature>
<evidence type="ECO:0000256" key="1">
    <source>
        <dbReference type="ARBA" id="ARBA00004477"/>
    </source>
</evidence>
<keyword evidence="10" id="KW-0594">Phospholipid biosynthesis</keyword>
<feature type="transmembrane region" description="Helical" evidence="14">
    <location>
        <begin position="76"/>
        <end position="92"/>
    </location>
</feature>
<dbReference type="STRING" id="94643.A0A2A9MQQ0"/>
<feature type="region of interest" description="Disordered" evidence="13">
    <location>
        <begin position="118"/>
        <end position="160"/>
    </location>
</feature>
<evidence type="ECO:0000313" key="16">
    <source>
        <dbReference type="Proteomes" id="UP000224006"/>
    </source>
</evidence>
<evidence type="ECO:0000256" key="3">
    <source>
        <dbReference type="ARBA" id="ARBA00022516"/>
    </source>
</evidence>
<evidence type="ECO:0000256" key="13">
    <source>
        <dbReference type="SAM" id="MobiDB-lite"/>
    </source>
</evidence>
<keyword evidence="16" id="KW-1185">Reference proteome</keyword>
<keyword evidence="11" id="KW-1208">Phospholipid metabolism</keyword>